<dbReference type="Proteomes" id="UP001219901">
    <property type="component" value="Chromosome"/>
</dbReference>
<dbReference type="Proteomes" id="UP001321249">
    <property type="component" value="Unassembled WGS sequence"/>
</dbReference>
<dbReference type="InterPro" id="IPR000120">
    <property type="entry name" value="Amidase"/>
</dbReference>
<organism evidence="4 5">
    <name type="scientific">Candidatus Lucifugimonas marina</name>
    <dbReference type="NCBI Taxonomy" id="3038979"/>
    <lineage>
        <taxon>Bacteria</taxon>
        <taxon>Bacillati</taxon>
        <taxon>Chloroflexota</taxon>
        <taxon>Dehalococcoidia</taxon>
        <taxon>SAR202 cluster</taxon>
        <taxon>Candidatus Lucifugimonadales</taxon>
        <taxon>Candidatus Lucifugimonadaceae</taxon>
        <taxon>Candidatus Lucifugimonas</taxon>
    </lineage>
</organism>
<dbReference type="Pfam" id="PF01425">
    <property type="entry name" value="Amidase"/>
    <property type="match status" value="1"/>
</dbReference>
<reference evidence="4" key="2">
    <citation type="journal article" date="2023" name="Nat. Commun.">
        <title>Cultivation of marine bacteria of the SAR202 clade.</title>
        <authorList>
            <person name="Lim Y."/>
            <person name="Seo J.H."/>
            <person name="Giovannoni S.J."/>
            <person name="Kang I."/>
            <person name="Cho J.C."/>
        </authorList>
    </citation>
    <scope>NUCLEOTIDE SEQUENCE</scope>
    <source>
        <strain evidence="4">JH1073</strain>
    </source>
</reference>
<keyword evidence="5" id="KW-1185">Reference proteome</keyword>
<evidence type="ECO:0000259" key="2">
    <source>
        <dbReference type="Pfam" id="PF01425"/>
    </source>
</evidence>
<dbReference type="SUPFAM" id="SSF75304">
    <property type="entry name" value="Amidase signature (AS) enzymes"/>
    <property type="match status" value="1"/>
</dbReference>
<accession>A0AAJ6CQI3</accession>
<dbReference type="Gene3D" id="3.90.1300.10">
    <property type="entry name" value="Amidase signature (AS) domain"/>
    <property type="match status" value="1"/>
</dbReference>
<name>A0AAJ6CQI3_9CHLR</name>
<evidence type="ECO:0000313" key="3">
    <source>
        <dbReference type="EMBL" id="MDG0866943.1"/>
    </source>
</evidence>
<dbReference type="PANTHER" id="PTHR11895:SF7">
    <property type="entry name" value="GLUTAMYL-TRNA(GLN) AMIDOTRANSFERASE SUBUNIT A, MITOCHONDRIAL"/>
    <property type="match status" value="1"/>
</dbReference>
<dbReference type="AlphaFoldDB" id="A0AAJ6CQI3"/>
<dbReference type="RefSeq" id="WP_342824812.1">
    <property type="nucleotide sequence ID" value="NZ_CP046146.1"/>
</dbReference>
<dbReference type="EMBL" id="CP046147">
    <property type="protein sequence ID" value="WFG38361.1"/>
    <property type="molecule type" value="Genomic_DNA"/>
</dbReference>
<protein>
    <recommendedName>
        <fullName evidence="2">Amidase domain-containing protein</fullName>
    </recommendedName>
</protein>
<sequence length="463" mass="49664">MVANPHLLSLSEQARLIREGSLTAVELVQSHIDQISKLNPRLNSLIAVDSEGALKEAAEVDTARERGEKLGPLAGVTLGVKDAVPVKGMAWTINSRLFEDRAPDDDAPSIARLKEAGAIVIGKANLNEFFSKPTEADLNPPPWNPWNPERMSVGSSSGSGAALAARMSSGTIGVDGGGSVRLPAGAHNLYGIKPTHGLVSRIGVGRSEHSEICPLGITALDTAMMLEAMVGHEPADDLSWPGEIPAYTANIEADVASWRIGVPRAFIDSTPNEPEVMEGFEKFLNKLKELGCEIVDIEIQGMAEARAATFLTLFSNSYQRHQKTVKTDWDTYGDQSRVNLLQGAFLSSTDLINAGDVGRAFKKYFSNLLKEHKLKGIATPTSPFATAERSRRRGEHSRGVNACYTAPFNISGHPSISVPAGFGEAGIPVGAMLTGELHDDLSLLQLAHAYDQATNWNTLTPEI</sequence>
<dbReference type="EMBL" id="WMBE01000002">
    <property type="protein sequence ID" value="MDG0866943.1"/>
    <property type="molecule type" value="Genomic_DNA"/>
</dbReference>
<evidence type="ECO:0000313" key="6">
    <source>
        <dbReference type="Proteomes" id="UP001321249"/>
    </source>
</evidence>
<gene>
    <name evidence="3" type="ORF">GKO46_07645</name>
    <name evidence="4" type="ORF">GKO48_01650</name>
</gene>
<dbReference type="InterPro" id="IPR036928">
    <property type="entry name" value="AS_sf"/>
</dbReference>
<feature type="domain" description="Amidase" evidence="2">
    <location>
        <begin position="26"/>
        <end position="444"/>
    </location>
</feature>
<dbReference type="GO" id="GO:0003824">
    <property type="term" value="F:catalytic activity"/>
    <property type="evidence" value="ECO:0007669"/>
    <property type="project" value="InterPro"/>
</dbReference>
<evidence type="ECO:0000256" key="1">
    <source>
        <dbReference type="ARBA" id="ARBA00009199"/>
    </source>
</evidence>
<dbReference type="InterPro" id="IPR023631">
    <property type="entry name" value="Amidase_dom"/>
</dbReference>
<dbReference type="PANTHER" id="PTHR11895">
    <property type="entry name" value="TRANSAMIDASE"/>
    <property type="match status" value="1"/>
</dbReference>
<comment type="similarity">
    <text evidence="1">Belongs to the amidase family.</text>
</comment>
<evidence type="ECO:0000313" key="5">
    <source>
        <dbReference type="Proteomes" id="UP001219901"/>
    </source>
</evidence>
<proteinExistence type="inferred from homology"/>
<evidence type="ECO:0000313" key="4">
    <source>
        <dbReference type="EMBL" id="WFG38361.1"/>
    </source>
</evidence>
<reference evidence="5" key="3">
    <citation type="submission" date="2023-06" db="EMBL/GenBank/DDBJ databases">
        <title>Pangenomics reveal diversification of enzyme families and niche specialization in globally abundant SAR202 bacteria.</title>
        <authorList>
            <person name="Saw J.H.W."/>
        </authorList>
    </citation>
    <scope>NUCLEOTIDE SEQUENCE [LARGE SCALE GENOMIC DNA]</scope>
    <source>
        <strain evidence="5">JH1073</strain>
    </source>
</reference>
<reference evidence="5 6" key="1">
    <citation type="submission" date="2019-11" db="EMBL/GenBank/DDBJ databases">
        <authorList>
            <person name="Cho J.-C."/>
        </authorList>
    </citation>
    <scope>NUCLEOTIDE SEQUENCE [LARGE SCALE GENOMIC DNA]</scope>
    <source>
        <strain evidence="4 5">JH1073</strain>
        <strain evidence="3 6">JH702</strain>
    </source>
</reference>